<sequence>MGIRGLTTYLGASNLGTGIVLEKCTVIVDCWALIHFIYQENELDRYYGGQSYFFHLAVQNFIRRLTRHSVKVIVMSDGAFKIETKEKTKMKRMNQFFERDTLYPYTRFSIEHYYSLIVSQICRENGIDFFVTSG</sequence>
<proteinExistence type="inferred from homology"/>
<dbReference type="EMBL" id="JWZT01004451">
    <property type="protein sequence ID" value="KII64090.1"/>
    <property type="molecule type" value="Genomic_DNA"/>
</dbReference>
<organism evidence="2 3">
    <name type="scientific">Thelohanellus kitauei</name>
    <name type="common">Myxosporean</name>
    <dbReference type="NCBI Taxonomy" id="669202"/>
    <lineage>
        <taxon>Eukaryota</taxon>
        <taxon>Metazoa</taxon>
        <taxon>Cnidaria</taxon>
        <taxon>Myxozoa</taxon>
        <taxon>Myxosporea</taxon>
        <taxon>Bivalvulida</taxon>
        <taxon>Platysporina</taxon>
        <taxon>Myxobolidae</taxon>
        <taxon>Thelohanellus</taxon>
    </lineage>
</organism>
<dbReference type="SUPFAM" id="SSF88723">
    <property type="entry name" value="PIN domain-like"/>
    <property type="match status" value="1"/>
</dbReference>
<gene>
    <name evidence="2" type="ORF">RF11_00831</name>
</gene>
<dbReference type="InterPro" id="IPR029060">
    <property type="entry name" value="PIN-like_dom_sf"/>
</dbReference>
<dbReference type="PANTHER" id="PTHR15665:SF1">
    <property type="entry name" value="PROTEIN ASTEROID HOMOLOG 1"/>
    <property type="match status" value="1"/>
</dbReference>
<reference evidence="2 3" key="1">
    <citation type="journal article" date="2014" name="Genome Biol. Evol.">
        <title>The genome of the myxosporean Thelohanellus kitauei shows adaptations to nutrient acquisition within its fish host.</title>
        <authorList>
            <person name="Yang Y."/>
            <person name="Xiong J."/>
            <person name="Zhou Z."/>
            <person name="Huo F."/>
            <person name="Miao W."/>
            <person name="Ran C."/>
            <person name="Liu Y."/>
            <person name="Zhang J."/>
            <person name="Feng J."/>
            <person name="Wang M."/>
            <person name="Wang M."/>
            <person name="Wang L."/>
            <person name="Yao B."/>
        </authorList>
    </citation>
    <scope>NUCLEOTIDE SEQUENCE [LARGE SCALE GENOMIC DNA]</scope>
    <source>
        <strain evidence="2">Wuqing</strain>
    </source>
</reference>
<dbReference type="AlphaFoldDB" id="A0A0C2MI89"/>
<dbReference type="OrthoDB" id="6022536at2759"/>
<comment type="similarity">
    <text evidence="1">Belongs to the asteroid family.</text>
</comment>
<evidence type="ECO:0000313" key="3">
    <source>
        <dbReference type="Proteomes" id="UP000031668"/>
    </source>
</evidence>
<dbReference type="Gene3D" id="3.40.50.1010">
    <property type="entry name" value="5'-nuclease"/>
    <property type="match status" value="1"/>
</dbReference>
<dbReference type="PANTHER" id="PTHR15665">
    <property type="entry name" value="ASTEROID PROTEIN"/>
    <property type="match status" value="1"/>
</dbReference>
<accession>A0A0C2MI89</accession>
<evidence type="ECO:0000256" key="1">
    <source>
        <dbReference type="ARBA" id="ARBA00007398"/>
    </source>
</evidence>
<comment type="caution">
    <text evidence="2">The sequence shown here is derived from an EMBL/GenBank/DDBJ whole genome shotgun (WGS) entry which is preliminary data.</text>
</comment>
<evidence type="ECO:0008006" key="4">
    <source>
        <dbReference type="Google" id="ProtNLM"/>
    </source>
</evidence>
<evidence type="ECO:0000313" key="2">
    <source>
        <dbReference type="EMBL" id="KII64090.1"/>
    </source>
</evidence>
<name>A0A0C2MI89_THEKT</name>
<protein>
    <recommendedName>
        <fullName evidence="4">XPG N-terminal domain-containing protein</fullName>
    </recommendedName>
</protein>
<keyword evidence="3" id="KW-1185">Reference proteome</keyword>
<dbReference type="Proteomes" id="UP000031668">
    <property type="component" value="Unassembled WGS sequence"/>
</dbReference>
<dbReference type="InterPro" id="IPR026832">
    <property type="entry name" value="Asteroid"/>
</dbReference>